<dbReference type="EMBL" id="KN822020">
    <property type="protein sequence ID" value="KIM65736.1"/>
    <property type="molecule type" value="Genomic_DNA"/>
</dbReference>
<dbReference type="Pfam" id="PF22936">
    <property type="entry name" value="Pol_BBD"/>
    <property type="match status" value="1"/>
</dbReference>
<reference evidence="3" key="2">
    <citation type="submission" date="2015-01" db="EMBL/GenBank/DDBJ databases">
        <title>Evolutionary Origins and Diversification of the Mycorrhizal Mutualists.</title>
        <authorList>
            <consortium name="DOE Joint Genome Institute"/>
            <consortium name="Mycorrhizal Genomics Consortium"/>
            <person name="Kohler A."/>
            <person name="Kuo A."/>
            <person name="Nagy L.G."/>
            <person name="Floudas D."/>
            <person name="Copeland A."/>
            <person name="Barry K.W."/>
            <person name="Cichocki N."/>
            <person name="Veneault-Fourrey C."/>
            <person name="LaButti K."/>
            <person name="Lindquist E.A."/>
            <person name="Lipzen A."/>
            <person name="Lundell T."/>
            <person name="Morin E."/>
            <person name="Murat C."/>
            <person name="Riley R."/>
            <person name="Ohm R."/>
            <person name="Sun H."/>
            <person name="Tunlid A."/>
            <person name="Henrissat B."/>
            <person name="Grigoriev I.V."/>
            <person name="Hibbett D.S."/>
            <person name="Martin F."/>
        </authorList>
    </citation>
    <scope>NUCLEOTIDE SEQUENCE [LARGE SCALE GENOMIC DNA]</scope>
    <source>
        <strain evidence="3">Foug A</strain>
    </source>
</reference>
<gene>
    <name evidence="2" type="ORF">SCLCIDRAFT_74324</name>
</gene>
<evidence type="ECO:0000313" key="2">
    <source>
        <dbReference type="EMBL" id="KIM65736.1"/>
    </source>
</evidence>
<sequence length="97" mass="10662">MTPHRKWFTTYRTLTPPTPVTLGDDSTVQATGIGTVTLHAKVAGKIHEFILSNVLFIPDFRITLISVKRLASAGLSTFFPGTTSHCIVYQGKQQVMT</sequence>
<feature type="non-terminal residue" evidence="2">
    <location>
        <position position="97"/>
    </location>
</feature>
<evidence type="ECO:0000313" key="3">
    <source>
        <dbReference type="Proteomes" id="UP000053989"/>
    </source>
</evidence>
<organism evidence="2 3">
    <name type="scientific">Scleroderma citrinum Foug A</name>
    <dbReference type="NCBI Taxonomy" id="1036808"/>
    <lineage>
        <taxon>Eukaryota</taxon>
        <taxon>Fungi</taxon>
        <taxon>Dikarya</taxon>
        <taxon>Basidiomycota</taxon>
        <taxon>Agaricomycotina</taxon>
        <taxon>Agaricomycetes</taxon>
        <taxon>Agaricomycetidae</taxon>
        <taxon>Boletales</taxon>
        <taxon>Sclerodermatineae</taxon>
        <taxon>Sclerodermataceae</taxon>
        <taxon>Scleroderma</taxon>
    </lineage>
</organism>
<keyword evidence="3" id="KW-1185">Reference proteome</keyword>
<accession>A0A0C3ECR6</accession>
<dbReference type="OrthoDB" id="2928884at2759"/>
<dbReference type="InterPro" id="IPR054722">
    <property type="entry name" value="PolX-like_BBD"/>
</dbReference>
<dbReference type="HOGENOM" id="CLU_183423_0_0_1"/>
<protein>
    <recommendedName>
        <fullName evidence="1">Retrovirus-related Pol polyprotein from transposon TNT 1-94-like beta-barrel domain-containing protein</fullName>
    </recommendedName>
</protein>
<dbReference type="AlphaFoldDB" id="A0A0C3ECR6"/>
<dbReference type="Proteomes" id="UP000053989">
    <property type="component" value="Unassembled WGS sequence"/>
</dbReference>
<name>A0A0C3ECR6_9AGAM</name>
<feature type="domain" description="Retrovirus-related Pol polyprotein from transposon TNT 1-94-like beta-barrel" evidence="1">
    <location>
        <begin position="1"/>
        <end position="74"/>
    </location>
</feature>
<proteinExistence type="predicted"/>
<reference evidence="2 3" key="1">
    <citation type="submission" date="2014-04" db="EMBL/GenBank/DDBJ databases">
        <authorList>
            <consortium name="DOE Joint Genome Institute"/>
            <person name="Kuo A."/>
            <person name="Kohler A."/>
            <person name="Nagy L.G."/>
            <person name="Floudas D."/>
            <person name="Copeland A."/>
            <person name="Barry K.W."/>
            <person name="Cichocki N."/>
            <person name="Veneault-Fourrey C."/>
            <person name="LaButti K."/>
            <person name="Lindquist E.A."/>
            <person name="Lipzen A."/>
            <person name="Lundell T."/>
            <person name="Morin E."/>
            <person name="Murat C."/>
            <person name="Sun H."/>
            <person name="Tunlid A."/>
            <person name="Henrissat B."/>
            <person name="Grigoriev I.V."/>
            <person name="Hibbett D.S."/>
            <person name="Martin F."/>
            <person name="Nordberg H.P."/>
            <person name="Cantor M.N."/>
            <person name="Hua S.X."/>
        </authorList>
    </citation>
    <scope>NUCLEOTIDE SEQUENCE [LARGE SCALE GENOMIC DNA]</scope>
    <source>
        <strain evidence="2 3">Foug A</strain>
    </source>
</reference>
<evidence type="ECO:0000259" key="1">
    <source>
        <dbReference type="Pfam" id="PF22936"/>
    </source>
</evidence>
<dbReference type="InParanoid" id="A0A0C3ECR6"/>